<name>A0A7R9Q7H8_9ACAR</name>
<proteinExistence type="predicted"/>
<gene>
    <name evidence="1" type="ORF">OSB1V03_LOCUS15550</name>
</gene>
<dbReference type="EMBL" id="CAJPIZ010016156">
    <property type="protein sequence ID" value="CAG2115588.1"/>
    <property type="molecule type" value="Genomic_DNA"/>
</dbReference>
<protein>
    <submittedName>
        <fullName evidence="1">Uncharacterized protein</fullName>
    </submittedName>
</protein>
<evidence type="ECO:0000313" key="2">
    <source>
        <dbReference type="Proteomes" id="UP000759131"/>
    </source>
</evidence>
<sequence length="59" mass="6142">MMQTICAKPVIVGVNKSNVGSVNGKANAIGVNGRAFGCNGPLDRNDLVCDEYCKSIGNK</sequence>
<dbReference type="Proteomes" id="UP000759131">
    <property type="component" value="Unassembled WGS sequence"/>
</dbReference>
<dbReference type="AlphaFoldDB" id="A0A7R9Q7H8"/>
<evidence type="ECO:0000313" key="1">
    <source>
        <dbReference type="EMBL" id="CAD7635158.1"/>
    </source>
</evidence>
<keyword evidence="2" id="KW-1185">Reference proteome</keyword>
<organism evidence="1">
    <name type="scientific">Medioppia subpectinata</name>
    <dbReference type="NCBI Taxonomy" id="1979941"/>
    <lineage>
        <taxon>Eukaryota</taxon>
        <taxon>Metazoa</taxon>
        <taxon>Ecdysozoa</taxon>
        <taxon>Arthropoda</taxon>
        <taxon>Chelicerata</taxon>
        <taxon>Arachnida</taxon>
        <taxon>Acari</taxon>
        <taxon>Acariformes</taxon>
        <taxon>Sarcoptiformes</taxon>
        <taxon>Oribatida</taxon>
        <taxon>Brachypylina</taxon>
        <taxon>Oppioidea</taxon>
        <taxon>Oppiidae</taxon>
        <taxon>Medioppia</taxon>
    </lineage>
</organism>
<reference evidence="1" key="1">
    <citation type="submission" date="2020-11" db="EMBL/GenBank/DDBJ databases">
        <authorList>
            <person name="Tran Van P."/>
        </authorList>
    </citation>
    <scope>NUCLEOTIDE SEQUENCE</scope>
</reference>
<accession>A0A7R9Q7H8</accession>
<dbReference type="EMBL" id="OC870731">
    <property type="protein sequence ID" value="CAD7635158.1"/>
    <property type="molecule type" value="Genomic_DNA"/>
</dbReference>